<accession>A0AAV5VB96</accession>
<protein>
    <submittedName>
        <fullName evidence="1">Uncharacterized protein</fullName>
    </submittedName>
</protein>
<name>A0AAV5VB96_9BILA</name>
<proteinExistence type="predicted"/>
<reference evidence="1" key="1">
    <citation type="submission" date="2023-10" db="EMBL/GenBank/DDBJ databases">
        <title>Genome assembly of Pristionchus species.</title>
        <authorList>
            <person name="Yoshida K."/>
            <person name="Sommer R.J."/>
        </authorList>
    </citation>
    <scope>NUCLEOTIDE SEQUENCE</scope>
    <source>
        <strain evidence="1">RS5133</strain>
    </source>
</reference>
<evidence type="ECO:0000313" key="1">
    <source>
        <dbReference type="EMBL" id="GMT15996.1"/>
    </source>
</evidence>
<feature type="non-terminal residue" evidence="1">
    <location>
        <position position="1"/>
    </location>
</feature>
<evidence type="ECO:0000313" key="2">
    <source>
        <dbReference type="Proteomes" id="UP001432322"/>
    </source>
</evidence>
<keyword evidence="2" id="KW-1185">Reference proteome</keyword>
<organism evidence="1 2">
    <name type="scientific">Pristionchus fissidentatus</name>
    <dbReference type="NCBI Taxonomy" id="1538716"/>
    <lineage>
        <taxon>Eukaryota</taxon>
        <taxon>Metazoa</taxon>
        <taxon>Ecdysozoa</taxon>
        <taxon>Nematoda</taxon>
        <taxon>Chromadorea</taxon>
        <taxon>Rhabditida</taxon>
        <taxon>Rhabditina</taxon>
        <taxon>Diplogasteromorpha</taxon>
        <taxon>Diplogasteroidea</taxon>
        <taxon>Neodiplogasteridae</taxon>
        <taxon>Pristionchus</taxon>
    </lineage>
</organism>
<dbReference type="AlphaFoldDB" id="A0AAV5VB96"/>
<gene>
    <name evidence="1" type="ORF">PFISCL1PPCAC_7293</name>
</gene>
<dbReference type="EMBL" id="BTSY01000002">
    <property type="protein sequence ID" value="GMT15996.1"/>
    <property type="molecule type" value="Genomic_DNA"/>
</dbReference>
<dbReference type="Proteomes" id="UP001432322">
    <property type="component" value="Unassembled WGS sequence"/>
</dbReference>
<comment type="caution">
    <text evidence="1">The sequence shown here is derived from an EMBL/GenBank/DDBJ whole genome shotgun (WGS) entry which is preliminary data.</text>
</comment>
<sequence>LYNMTSHNDCVKRRNSQVQRWKGPNRWSRYRSIHNGRISACSLRRCSFREFLLAMTNRSSNNAQHD</sequence>